<name>A0ABR7KQC6_9SPHI</name>
<dbReference type="Proteomes" id="UP000652755">
    <property type="component" value="Unassembled WGS sequence"/>
</dbReference>
<accession>A0ABR7KQC6</accession>
<reference evidence="1 2" key="1">
    <citation type="submission" date="2020-08" db="EMBL/GenBank/DDBJ databases">
        <authorList>
            <person name="Sun Q."/>
            <person name="Inoue M."/>
        </authorList>
    </citation>
    <scope>NUCLEOTIDE SEQUENCE [LARGE SCALE GENOMIC DNA]</scope>
    <source>
        <strain evidence="1 2">CCM 8938</strain>
    </source>
</reference>
<keyword evidence="2" id="KW-1185">Reference proteome</keyword>
<protein>
    <submittedName>
        <fullName evidence="1">Uncharacterized protein</fullName>
    </submittedName>
</protein>
<sequence>MIIFSSEPTSRRNWDWVIRQYKIDEIDKRIDVISLKTFLEKLNKPGFVAGINNVNLIMLLLSENGQKFEKYPITIGTDLSDPRDLNIPEQKPVKN</sequence>
<dbReference type="RefSeq" id="WP_187070773.1">
    <property type="nucleotide sequence ID" value="NZ_JACRYL010000006.1"/>
</dbReference>
<organism evidence="1 2">
    <name type="scientific">Pedobacter fastidiosus</name>
    <dbReference type="NCBI Taxonomy" id="2765361"/>
    <lineage>
        <taxon>Bacteria</taxon>
        <taxon>Pseudomonadati</taxon>
        <taxon>Bacteroidota</taxon>
        <taxon>Sphingobacteriia</taxon>
        <taxon>Sphingobacteriales</taxon>
        <taxon>Sphingobacteriaceae</taxon>
        <taxon>Pedobacter</taxon>
    </lineage>
</organism>
<dbReference type="EMBL" id="JACRYL010000006">
    <property type="protein sequence ID" value="MBC6110298.1"/>
    <property type="molecule type" value="Genomic_DNA"/>
</dbReference>
<comment type="caution">
    <text evidence="1">The sequence shown here is derived from an EMBL/GenBank/DDBJ whole genome shotgun (WGS) entry which is preliminary data.</text>
</comment>
<gene>
    <name evidence="1" type="ORF">H7U22_07665</name>
</gene>
<proteinExistence type="predicted"/>
<evidence type="ECO:0000313" key="2">
    <source>
        <dbReference type="Proteomes" id="UP000652755"/>
    </source>
</evidence>
<evidence type="ECO:0000313" key="1">
    <source>
        <dbReference type="EMBL" id="MBC6110298.1"/>
    </source>
</evidence>